<accession>I4DEZ0</accession>
<organism evidence="4">
    <name type="scientific">Gentiana triflora</name>
    <name type="common">Clustered gentian</name>
    <dbReference type="NCBI Taxonomy" id="55190"/>
    <lineage>
        <taxon>Eukaryota</taxon>
        <taxon>Viridiplantae</taxon>
        <taxon>Streptophyta</taxon>
        <taxon>Embryophyta</taxon>
        <taxon>Tracheophyta</taxon>
        <taxon>Spermatophyta</taxon>
        <taxon>Magnoliopsida</taxon>
        <taxon>eudicotyledons</taxon>
        <taxon>Gunneridae</taxon>
        <taxon>Pentapetalae</taxon>
        <taxon>asterids</taxon>
        <taxon>lamiids</taxon>
        <taxon>Gentianales</taxon>
        <taxon>Gentianaceae</taxon>
        <taxon>Gentianeae</taxon>
        <taxon>Gentianinae</taxon>
        <taxon>Gentiana</taxon>
    </lineage>
</organism>
<name>I4DEZ0_GENTR</name>
<feature type="compositionally biased region" description="Low complexity" evidence="3">
    <location>
        <begin position="41"/>
        <end position="58"/>
    </location>
</feature>
<dbReference type="Pfam" id="PF00257">
    <property type="entry name" value="Dehydrin"/>
    <property type="match status" value="2"/>
</dbReference>
<dbReference type="InterPro" id="IPR000167">
    <property type="entry name" value="Dehydrin"/>
</dbReference>
<dbReference type="PANTHER" id="PTHR33346">
    <property type="entry name" value="DEHYDRIN XERO 2-RELATED"/>
    <property type="match status" value="1"/>
</dbReference>
<dbReference type="GO" id="GO:0009737">
    <property type="term" value="P:response to abscisic acid"/>
    <property type="evidence" value="ECO:0007669"/>
    <property type="project" value="TreeGrafter"/>
</dbReference>
<sequence length="126" mass="13249">MSFFSGEKSKNTSEDDVQDGRSKKSITDKIKDILPGGNKSTTGQDAHAHGHGAATTPGVYGGRGAEPEKKGIMDKIKDTLPGGNKLTTGQNAYAHGHGATATHEVHGAHSQKGIMEKIKEKLPGHH</sequence>
<dbReference type="GO" id="GO:0009631">
    <property type="term" value="P:cold acclimation"/>
    <property type="evidence" value="ECO:0007669"/>
    <property type="project" value="TreeGrafter"/>
</dbReference>
<evidence type="ECO:0000256" key="3">
    <source>
        <dbReference type="SAM" id="MobiDB-lite"/>
    </source>
</evidence>
<comment type="similarity">
    <text evidence="1 2">Belongs to the plant dehydrin family.</text>
</comment>
<evidence type="ECO:0000313" key="4">
    <source>
        <dbReference type="EMBL" id="BAM16480.1"/>
    </source>
</evidence>
<proteinExistence type="evidence at transcript level"/>
<dbReference type="GO" id="GO:0005829">
    <property type="term" value="C:cytosol"/>
    <property type="evidence" value="ECO:0007669"/>
    <property type="project" value="TreeGrafter"/>
</dbReference>
<reference evidence="4" key="1">
    <citation type="journal article" date="2013" name="Plant Sci.">
        <title>Dehydrins are highly expressed in overwintering buds and enhance drought and freezing tolerance in Gentiana triflora.</title>
        <authorList>
            <person name="Imamura T."/>
            <person name="Higuchi A."/>
            <person name="Takahashi H."/>
        </authorList>
    </citation>
    <scope>NUCLEOTIDE SEQUENCE</scope>
</reference>
<dbReference type="GO" id="GO:0009414">
    <property type="term" value="P:response to water deprivation"/>
    <property type="evidence" value="ECO:0007669"/>
    <property type="project" value="TreeGrafter"/>
</dbReference>
<evidence type="ECO:0000256" key="2">
    <source>
        <dbReference type="RuleBase" id="RU003995"/>
    </source>
</evidence>
<dbReference type="PROSITE" id="PS00823">
    <property type="entry name" value="DEHYDRIN_2"/>
    <property type="match status" value="1"/>
</dbReference>
<dbReference type="InterPro" id="IPR030513">
    <property type="entry name" value="Dehydrin_CS"/>
</dbReference>
<protein>
    <submittedName>
        <fullName evidence="4">Dehydrin2</fullName>
    </submittedName>
</protein>
<feature type="region of interest" description="Disordered" evidence="3">
    <location>
        <begin position="1"/>
        <end position="69"/>
    </location>
</feature>
<feature type="compositionally biased region" description="Basic and acidic residues" evidence="3">
    <location>
        <begin position="7"/>
        <end position="32"/>
    </location>
</feature>
<dbReference type="AlphaFoldDB" id="I4DEZ0"/>
<dbReference type="EMBL" id="AB685465">
    <property type="protein sequence ID" value="BAM16480.1"/>
    <property type="molecule type" value="mRNA"/>
</dbReference>
<gene>
    <name evidence="4" type="primary">GtDHN2</name>
</gene>
<dbReference type="PANTHER" id="PTHR33346:SF42">
    <property type="entry name" value="DEHYDRIN XERO 1"/>
    <property type="match status" value="1"/>
</dbReference>
<evidence type="ECO:0000256" key="1">
    <source>
        <dbReference type="ARBA" id="ARBA00008403"/>
    </source>
</evidence>